<accession>A0ABR4I583</accession>
<dbReference type="EMBL" id="JBFXLS010000056">
    <property type="protein sequence ID" value="KAL2822791.1"/>
    <property type="molecule type" value="Genomic_DNA"/>
</dbReference>
<dbReference type="PANTHER" id="PTHR31069:SF12">
    <property type="entry name" value="TRANSCRIPTION FACTOR DOMAIN-CONTAINING PROTEIN"/>
    <property type="match status" value="1"/>
</dbReference>
<keyword evidence="1" id="KW-0805">Transcription regulation</keyword>
<keyword evidence="7" id="KW-1185">Reference proteome</keyword>
<keyword evidence="2" id="KW-0238">DNA-binding</keyword>
<protein>
    <recommendedName>
        <fullName evidence="5">Zn(2)-C6 fungal-type domain-containing protein</fullName>
    </recommendedName>
</protein>
<keyword evidence="3" id="KW-0804">Transcription</keyword>
<name>A0ABR4I583_9EURO</name>
<evidence type="ECO:0000313" key="7">
    <source>
        <dbReference type="Proteomes" id="UP001610335"/>
    </source>
</evidence>
<evidence type="ECO:0000313" key="6">
    <source>
        <dbReference type="EMBL" id="KAL2822791.1"/>
    </source>
</evidence>
<dbReference type="CDD" id="cd00067">
    <property type="entry name" value="GAL4"/>
    <property type="match status" value="1"/>
</dbReference>
<dbReference type="SMART" id="SM00066">
    <property type="entry name" value="GAL4"/>
    <property type="match status" value="1"/>
</dbReference>
<gene>
    <name evidence="6" type="ORF">BDW59DRAFT_173722</name>
</gene>
<evidence type="ECO:0000256" key="1">
    <source>
        <dbReference type="ARBA" id="ARBA00023015"/>
    </source>
</evidence>
<evidence type="ECO:0000256" key="2">
    <source>
        <dbReference type="ARBA" id="ARBA00023125"/>
    </source>
</evidence>
<dbReference type="SUPFAM" id="SSF57701">
    <property type="entry name" value="Zn2/Cys6 DNA-binding domain"/>
    <property type="match status" value="1"/>
</dbReference>
<sequence length="407" mass="45896">MKTDAKRNNPPPRRKSCEACRAAKRRCDLALPACLRCARRNIVCEYPGLPAPDLMPEMLALLSEPQVSDVTCADQFTFASVPLLDPIALETHKTPIQPPVVYVDENHEMTHIRTKTRLPLPELMATRFQYAIDTLRDTPRMMVMENQTPWSHRELYSKGMPTPMQDAYACCALYITKTPINAPMVTTHIHYRHQALLLSPLPTSPPDLLAYTHALILYQIMHIFDPDLNNANTSTSLDALSMSALESAASLLFSSTHFPPSPDSNSDSTETTAATATTLLGPSLPATMHFWTLWISEESARRTILFTFYFLQILRLLRSEHNLHCDGKLGLLHSWYSSAHLWNADSAFDFALAWGGKEHFIVRNVDFSHLLEKAEPGDVDCFARMLLVSSQGLERVRGWFFLRGDIL</sequence>
<dbReference type="Proteomes" id="UP001610335">
    <property type="component" value="Unassembled WGS sequence"/>
</dbReference>
<dbReference type="Pfam" id="PF00172">
    <property type="entry name" value="Zn_clus"/>
    <property type="match status" value="1"/>
</dbReference>
<evidence type="ECO:0000256" key="3">
    <source>
        <dbReference type="ARBA" id="ARBA00023163"/>
    </source>
</evidence>
<dbReference type="PROSITE" id="PS00463">
    <property type="entry name" value="ZN2_CY6_FUNGAL_1"/>
    <property type="match status" value="1"/>
</dbReference>
<reference evidence="6 7" key="1">
    <citation type="submission" date="2024-07" db="EMBL/GenBank/DDBJ databases">
        <title>Section-level genome sequencing and comparative genomics of Aspergillus sections Usti and Cavernicolus.</title>
        <authorList>
            <consortium name="Lawrence Berkeley National Laboratory"/>
            <person name="Nybo J.L."/>
            <person name="Vesth T.C."/>
            <person name="Theobald S."/>
            <person name="Frisvad J.C."/>
            <person name="Larsen T.O."/>
            <person name="Kjaerboelling I."/>
            <person name="Rothschild-Mancinelli K."/>
            <person name="Lyhne E.K."/>
            <person name="Kogle M.E."/>
            <person name="Barry K."/>
            <person name="Clum A."/>
            <person name="Na H."/>
            <person name="Ledsgaard L."/>
            <person name="Lin J."/>
            <person name="Lipzen A."/>
            <person name="Kuo A."/>
            <person name="Riley R."/>
            <person name="Mondo S."/>
            <person name="LaButti K."/>
            <person name="Haridas S."/>
            <person name="Pangalinan J."/>
            <person name="Salamov A.A."/>
            <person name="Simmons B.A."/>
            <person name="Magnuson J.K."/>
            <person name="Chen J."/>
            <person name="Drula E."/>
            <person name="Henrissat B."/>
            <person name="Wiebenga A."/>
            <person name="Lubbers R.J."/>
            <person name="Gomes A.C."/>
            <person name="Makela M.R."/>
            <person name="Stajich J."/>
            <person name="Grigoriev I.V."/>
            <person name="Mortensen U.H."/>
            <person name="De vries R.P."/>
            <person name="Baker S.E."/>
            <person name="Andersen M.R."/>
        </authorList>
    </citation>
    <scope>NUCLEOTIDE SEQUENCE [LARGE SCALE GENOMIC DNA]</scope>
    <source>
        <strain evidence="6 7">CBS 600.67</strain>
    </source>
</reference>
<dbReference type="PANTHER" id="PTHR31069">
    <property type="entry name" value="OLEATE-ACTIVATED TRANSCRIPTION FACTOR 1-RELATED"/>
    <property type="match status" value="1"/>
</dbReference>
<comment type="caution">
    <text evidence="6">The sequence shown here is derived from an EMBL/GenBank/DDBJ whole genome shotgun (WGS) entry which is preliminary data.</text>
</comment>
<dbReference type="InterPro" id="IPR050675">
    <property type="entry name" value="OAF3"/>
</dbReference>
<feature type="domain" description="Zn(2)-C6 fungal-type" evidence="5">
    <location>
        <begin position="16"/>
        <end position="46"/>
    </location>
</feature>
<dbReference type="Gene3D" id="4.10.240.10">
    <property type="entry name" value="Zn(2)-C6 fungal-type DNA-binding domain"/>
    <property type="match status" value="1"/>
</dbReference>
<organism evidence="6 7">
    <name type="scientific">Aspergillus cavernicola</name>
    <dbReference type="NCBI Taxonomy" id="176166"/>
    <lineage>
        <taxon>Eukaryota</taxon>
        <taxon>Fungi</taxon>
        <taxon>Dikarya</taxon>
        <taxon>Ascomycota</taxon>
        <taxon>Pezizomycotina</taxon>
        <taxon>Eurotiomycetes</taxon>
        <taxon>Eurotiomycetidae</taxon>
        <taxon>Eurotiales</taxon>
        <taxon>Aspergillaceae</taxon>
        <taxon>Aspergillus</taxon>
        <taxon>Aspergillus subgen. Nidulantes</taxon>
    </lineage>
</organism>
<evidence type="ECO:0000256" key="4">
    <source>
        <dbReference type="ARBA" id="ARBA00023242"/>
    </source>
</evidence>
<evidence type="ECO:0000259" key="5">
    <source>
        <dbReference type="PROSITE" id="PS50048"/>
    </source>
</evidence>
<dbReference type="InterPro" id="IPR036864">
    <property type="entry name" value="Zn2-C6_fun-type_DNA-bd_sf"/>
</dbReference>
<dbReference type="PROSITE" id="PS50048">
    <property type="entry name" value="ZN2_CY6_FUNGAL_2"/>
    <property type="match status" value="1"/>
</dbReference>
<keyword evidence="4" id="KW-0539">Nucleus</keyword>
<proteinExistence type="predicted"/>
<dbReference type="InterPro" id="IPR001138">
    <property type="entry name" value="Zn2Cys6_DnaBD"/>
</dbReference>